<reference evidence="1" key="1">
    <citation type="journal article" date="2015" name="Nature">
        <title>Complex archaea that bridge the gap between prokaryotes and eukaryotes.</title>
        <authorList>
            <person name="Spang A."/>
            <person name="Saw J.H."/>
            <person name="Jorgensen S.L."/>
            <person name="Zaremba-Niedzwiedzka K."/>
            <person name="Martijn J."/>
            <person name="Lind A.E."/>
            <person name="van Eijk R."/>
            <person name="Schleper C."/>
            <person name="Guy L."/>
            <person name="Ettema T.J."/>
        </authorList>
    </citation>
    <scope>NUCLEOTIDE SEQUENCE</scope>
</reference>
<protein>
    <submittedName>
        <fullName evidence="1">Uncharacterized protein</fullName>
    </submittedName>
</protein>
<proteinExistence type="predicted"/>
<accession>A0A0F9Q755</accession>
<dbReference type="AlphaFoldDB" id="A0A0F9Q755"/>
<name>A0A0F9Q755_9ZZZZ</name>
<organism evidence="1">
    <name type="scientific">marine sediment metagenome</name>
    <dbReference type="NCBI Taxonomy" id="412755"/>
    <lineage>
        <taxon>unclassified sequences</taxon>
        <taxon>metagenomes</taxon>
        <taxon>ecological metagenomes</taxon>
    </lineage>
</organism>
<comment type="caution">
    <text evidence="1">The sequence shown here is derived from an EMBL/GenBank/DDBJ whole genome shotgun (WGS) entry which is preliminary data.</text>
</comment>
<gene>
    <name evidence="1" type="ORF">LCGC14_0810030</name>
</gene>
<evidence type="ECO:0000313" key="1">
    <source>
        <dbReference type="EMBL" id="KKN32812.1"/>
    </source>
</evidence>
<sequence>MRVTTVKKARKAQGNCGRCSDPINVGDSYRHWSFRYGGTQRRCVKPSCSPRQSELTQNDVLVMAYQIGEEHFDMTDNPEDFDDQVTEVADTIQEILDVIEEKMSNIEDGFGHTEIEAYYNLEEQQSEVESWMEEVSELDGGDFEADGDACTQCGLDETDGYHDARDAEEHADDIFHDFEAEVEFDSDGAIEALMEAIGACPV</sequence>
<dbReference type="EMBL" id="LAZR01002227">
    <property type="protein sequence ID" value="KKN32812.1"/>
    <property type="molecule type" value="Genomic_DNA"/>
</dbReference>